<gene>
    <name evidence="5" type="ORF">SAMN02746066_01044</name>
</gene>
<sequence>MDHNFPFFIQYGHHSGDFFMHVHKDFTELVIVMEGTAVHVVGEESYEIKKGDIFVIGSNTAHGFKDSKNFRLCNIMFRPELTFSQDFDIKKSKGFHALFVLEPYITKEYVFQSKLRLNFTEYEKVSAMIDEMMYEYKVRMDGWQEMLNSCFMRLIIYLSRIYKLPEKTDTYDLIYIANAISYIENHFIESITVKQLAEMAYLSERHFSRVFTNTYHISPMQYVIKLRLHYASLLLKNTSISITDISIQTGFNDSNYFARQFKKYYHCSPSEYRELQ</sequence>
<dbReference type="InterPro" id="IPR014710">
    <property type="entry name" value="RmlC-like_jellyroll"/>
</dbReference>
<evidence type="ECO:0000313" key="6">
    <source>
        <dbReference type="Proteomes" id="UP000184038"/>
    </source>
</evidence>
<dbReference type="PROSITE" id="PS01124">
    <property type="entry name" value="HTH_ARAC_FAMILY_2"/>
    <property type="match status" value="1"/>
</dbReference>
<dbReference type="Gene3D" id="2.60.120.10">
    <property type="entry name" value="Jelly Rolls"/>
    <property type="match status" value="1"/>
</dbReference>
<dbReference type="Gene3D" id="1.10.10.60">
    <property type="entry name" value="Homeodomain-like"/>
    <property type="match status" value="2"/>
</dbReference>
<organism evidence="5 6">
    <name type="scientific">Anaerosporobacter mobilis DSM 15930</name>
    <dbReference type="NCBI Taxonomy" id="1120996"/>
    <lineage>
        <taxon>Bacteria</taxon>
        <taxon>Bacillati</taxon>
        <taxon>Bacillota</taxon>
        <taxon>Clostridia</taxon>
        <taxon>Lachnospirales</taxon>
        <taxon>Lachnospiraceae</taxon>
        <taxon>Anaerosporobacter</taxon>
    </lineage>
</organism>
<dbReference type="SUPFAM" id="SSF46689">
    <property type="entry name" value="Homeodomain-like"/>
    <property type="match status" value="2"/>
</dbReference>
<accession>A0A1M7GPE9</accession>
<dbReference type="PANTHER" id="PTHR43280">
    <property type="entry name" value="ARAC-FAMILY TRANSCRIPTIONAL REGULATOR"/>
    <property type="match status" value="1"/>
</dbReference>
<evidence type="ECO:0000256" key="2">
    <source>
        <dbReference type="ARBA" id="ARBA00023125"/>
    </source>
</evidence>
<evidence type="ECO:0000256" key="3">
    <source>
        <dbReference type="ARBA" id="ARBA00023163"/>
    </source>
</evidence>
<dbReference type="Pfam" id="PF02311">
    <property type="entry name" value="AraC_binding"/>
    <property type="match status" value="1"/>
</dbReference>
<feature type="domain" description="HTH araC/xylS-type" evidence="4">
    <location>
        <begin position="177"/>
        <end position="275"/>
    </location>
</feature>
<dbReference type="GO" id="GO:0003700">
    <property type="term" value="F:DNA-binding transcription factor activity"/>
    <property type="evidence" value="ECO:0007669"/>
    <property type="project" value="InterPro"/>
</dbReference>
<dbReference type="Pfam" id="PF12833">
    <property type="entry name" value="HTH_18"/>
    <property type="match status" value="1"/>
</dbReference>
<dbReference type="InterPro" id="IPR020449">
    <property type="entry name" value="Tscrpt_reg_AraC-type_HTH"/>
</dbReference>
<dbReference type="EMBL" id="FRCP01000007">
    <property type="protein sequence ID" value="SHM18284.1"/>
    <property type="molecule type" value="Genomic_DNA"/>
</dbReference>
<dbReference type="InterPro" id="IPR003313">
    <property type="entry name" value="AraC-bd"/>
</dbReference>
<proteinExistence type="predicted"/>
<name>A0A1M7GPE9_9FIRM</name>
<dbReference type="InterPro" id="IPR037923">
    <property type="entry name" value="HTH-like"/>
</dbReference>
<dbReference type="InterPro" id="IPR018060">
    <property type="entry name" value="HTH_AraC"/>
</dbReference>
<dbReference type="SUPFAM" id="SSF51215">
    <property type="entry name" value="Regulatory protein AraC"/>
    <property type="match status" value="1"/>
</dbReference>
<dbReference type="PRINTS" id="PR00032">
    <property type="entry name" value="HTHARAC"/>
</dbReference>
<dbReference type="SMART" id="SM00342">
    <property type="entry name" value="HTH_ARAC"/>
    <property type="match status" value="1"/>
</dbReference>
<dbReference type="Proteomes" id="UP000184038">
    <property type="component" value="Unassembled WGS sequence"/>
</dbReference>
<evidence type="ECO:0000259" key="4">
    <source>
        <dbReference type="PROSITE" id="PS01124"/>
    </source>
</evidence>
<reference evidence="5 6" key="1">
    <citation type="submission" date="2016-11" db="EMBL/GenBank/DDBJ databases">
        <authorList>
            <person name="Jaros S."/>
            <person name="Januszkiewicz K."/>
            <person name="Wedrychowicz H."/>
        </authorList>
    </citation>
    <scope>NUCLEOTIDE SEQUENCE [LARGE SCALE GENOMIC DNA]</scope>
    <source>
        <strain evidence="5 6">DSM 15930</strain>
    </source>
</reference>
<dbReference type="STRING" id="1120996.SAMN02746066_01044"/>
<keyword evidence="1" id="KW-0805">Transcription regulation</keyword>
<keyword evidence="6" id="KW-1185">Reference proteome</keyword>
<keyword evidence="3" id="KW-0804">Transcription</keyword>
<evidence type="ECO:0000313" key="5">
    <source>
        <dbReference type="EMBL" id="SHM18284.1"/>
    </source>
</evidence>
<protein>
    <submittedName>
        <fullName evidence="5">AraC family transcriptional regulator, L-rhamnose operon regulatory protein RhaS</fullName>
    </submittedName>
</protein>
<dbReference type="PANTHER" id="PTHR43280:SF28">
    <property type="entry name" value="HTH-TYPE TRANSCRIPTIONAL ACTIVATOR RHAS"/>
    <property type="match status" value="1"/>
</dbReference>
<keyword evidence="2" id="KW-0238">DNA-binding</keyword>
<evidence type="ECO:0000256" key="1">
    <source>
        <dbReference type="ARBA" id="ARBA00023015"/>
    </source>
</evidence>
<dbReference type="InterPro" id="IPR009057">
    <property type="entry name" value="Homeodomain-like_sf"/>
</dbReference>
<dbReference type="AlphaFoldDB" id="A0A1M7GPE9"/>
<dbReference type="GO" id="GO:0043565">
    <property type="term" value="F:sequence-specific DNA binding"/>
    <property type="evidence" value="ECO:0007669"/>
    <property type="project" value="InterPro"/>
</dbReference>